<proteinExistence type="inferred from homology"/>
<dbReference type="CDD" id="cd03010">
    <property type="entry name" value="TlpA_like_DsbE"/>
    <property type="match status" value="1"/>
</dbReference>
<organism evidence="7 8">
    <name type="scientific">Aquimonas voraii</name>
    <dbReference type="NCBI Taxonomy" id="265719"/>
    <lineage>
        <taxon>Bacteria</taxon>
        <taxon>Pseudomonadati</taxon>
        <taxon>Pseudomonadota</taxon>
        <taxon>Gammaproteobacteria</taxon>
        <taxon>Lysobacterales</taxon>
        <taxon>Lysobacteraceae</taxon>
        <taxon>Aquimonas</taxon>
    </lineage>
</organism>
<dbReference type="InterPro" id="IPR013766">
    <property type="entry name" value="Thioredoxin_domain"/>
</dbReference>
<dbReference type="GO" id="GO:0017004">
    <property type="term" value="P:cytochrome complex assembly"/>
    <property type="evidence" value="ECO:0007669"/>
    <property type="project" value="UniProtKB-KW"/>
</dbReference>
<name>A0A1G6XR39_9GAMM</name>
<dbReference type="GO" id="GO:0005886">
    <property type="term" value="C:plasma membrane"/>
    <property type="evidence" value="ECO:0007669"/>
    <property type="project" value="UniProtKB-SubCell"/>
</dbReference>
<dbReference type="AlphaFoldDB" id="A0A1G6XR39"/>
<dbReference type="GO" id="GO:0030288">
    <property type="term" value="C:outer membrane-bounded periplasmic space"/>
    <property type="evidence" value="ECO:0007669"/>
    <property type="project" value="InterPro"/>
</dbReference>
<evidence type="ECO:0000256" key="2">
    <source>
        <dbReference type="ARBA" id="ARBA00007758"/>
    </source>
</evidence>
<dbReference type="EMBL" id="FNAG01000007">
    <property type="protein sequence ID" value="SDD79885.1"/>
    <property type="molecule type" value="Genomic_DNA"/>
</dbReference>
<keyword evidence="3" id="KW-0201">Cytochrome c-type biogenesis</keyword>
<evidence type="ECO:0000256" key="4">
    <source>
        <dbReference type="ARBA" id="ARBA00023157"/>
    </source>
</evidence>
<reference evidence="7 8" key="1">
    <citation type="submission" date="2016-10" db="EMBL/GenBank/DDBJ databases">
        <authorList>
            <person name="de Groot N.N."/>
        </authorList>
    </citation>
    <scope>NUCLEOTIDE SEQUENCE [LARGE SCALE GENOMIC DNA]</scope>
    <source>
        <strain evidence="7 8">DSM 16957</strain>
    </source>
</reference>
<comment type="subcellular location">
    <subcellularLocation>
        <location evidence="1">Cell inner membrane</location>
        <topology evidence="1">Single-pass membrane protein</topology>
        <orientation evidence="1">Periplasmic side</orientation>
    </subcellularLocation>
</comment>
<evidence type="ECO:0000256" key="3">
    <source>
        <dbReference type="ARBA" id="ARBA00022748"/>
    </source>
</evidence>
<dbReference type="InterPro" id="IPR050553">
    <property type="entry name" value="Thioredoxin_ResA/DsbE_sf"/>
</dbReference>
<dbReference type="InterPro" id="IPR004799">
    <property type="entry name" value="Periplasmic_diS_OxRdtase_DsbE"/>
</dbReference>
<dbReference type="SUPFAM" id="SSF52833">
    <property type="entry name" value="Thioredoxin-like"/>
    <property type="match status" value="1"/>
</dbReference>
<keyword evidence="4" id="KW-1015">Disulfide bond</keyword>
<protein>
    <submittedName>
        <fullName evidence="7">Cytochrome c biogenesis protein CcmG, thiol:disulfide interchange protein DsbE</fullName>
    </submittedName>
</protein>
<accession>A0A1G6XR39</accession>
<dbReference type="Proteomes" id="UP000199603">
    <property type="component" value="Unassembled WGS sequence"/>
</dbReference>
<keyword evidence="8" id="KW-1185">Reference proteome</keyword>
<comment type="similarity">
    <text evidence="2">Belongs to the thioredoxin family. DsbE subfamily.</text>
</comment>
<dbReference type="PROSITE" id="PS51352">
    <property type="entry name" value="THIOREDOXIN_2"/>
    <property type="match status" value="1"/>
</dbReference>
<dbReference type="InterPro" id="IPR013740">
    <property type="entry name" value="Redoxin"/>
</dbReference>
<feature type="domain" description="Thioredoxin" evidence="6">
    <location>
        <begin position="36"/>
        <end position="175"/>
    </location>
</feature>
<dbReference type="STRING" id="265719.SAMN04488509_10781"/>
<evidence type="ECO:0000256" key="5">
    <source>
        <dbReference type="ARBA" id="ARBA00023284"/>
    </source>
</evidence>
<sequence length="181" mass="19834">MIQRLLPLIVFLLLAALLGAGIWLSAVRDPNAIPSPLIGKAAPAFELPSLHEPDRLVRSEELLGRPYLLNVFGSWCPGCRDEHPVIERLARSGQLPVVGFNWKDERADALRWLNQFGDPYALIVVDFEGRTAIDYGVYGAPESFLIGADGTVLYKHIGPITWADIEREILPRLAGAGGVSP</sequence>
<gene>
    <name evidence="7" type="ORF">SAMN04488509_10781</name>
</gene>
<dbReference type="PANTHER" id="PTHR42852">
    <property type="entry name" value="THIOL:DISULFIDE INTERCHANGE PROTEIN DSBE"/>
    <property type="match status" value="1"/>
</dbReference>
<evidence type="ECO:0000256" key="1">
    <source>
        <dbReference type="ARBA" id="ARBA00004383"/>
    </source>
</evidence>
<evidence type="ECO:0000313" key="7">
    <source>
        <dbReference type="EMBL" id="SDD79885.1"/>
    </source>
</evidence>
<dbReference type="Pfam" id="PF08534">
    <property type="entry name" value="Redoxin"/>
    <property type="match status" value="1"/>
</dbReference>
<keyword evidence="5" id="KW-0676">Redox-active center</keyword>
<dbReference type="PANTHER" id="PTHR42852:SF6">
    <property type="entry name" value="THIOL:DISULFIDE INTERCHANGE PROTEIN DSBE"/>
    <property type="match status" value="1"/>
</dbReference>
<dbReference type="GO" id="GO:0015036">
    <property type="term" value="F:disulfide oxidoreductase activity"/>
    <property type="evidence" value="ECO:0007669"/>
    <property type="project" value="InterPro"/>
</dbReference>
<dbReference type="Gene3D" id="3.40.30.10">
    <property type="entry name" value="Glutaredoxin"/>
    <property type="match status" value="1"/>
</dbReference>
<evidence type="ECO:0000313" key="8">
    <source>
        <dbReference type="Proteomes" id="UP000199603"/>
    </source>
</evidence>
<dbReference type="NCBIfam" id="TIGR00385">
    <property type="entry name" value="dsbE"/>
    <property type="match status" value="1"/>
</dbReference>
<evidence type="ECO:0000259" key="6">
    <source>
        <dbReference type="PROSITE" id="PS51352"/>
    </source>
</evidence>
<dbReference type="InterPro" id="IPR036249">
    <property type="entry name" value="Thioredoxin-like_sf"/>
</dbReference>